<evidence type="ECO:0000313" key="5">
    <source>
        <dbReference type="Proteomes" id="UP000521676"/>
    </source>
</evidence>
<dbReference type="Gene3D" id="3.90.550.10">
    <property type="entry name" value="Spore Coat Polysaccharide Biosynthesis Protein SpsA, Chain A"/>
    <property type="match status" value="1"/>
</dbReference>
<dbReference type="InterPro" id="IPR029044">
    <property type="entry name" value="Nucleotide-diphossugar_trans"/>
</dbReference>
<dbReference type="EMBL" id="CP128400">
    <property type="protein sequence ID" value="WJW69633.1"/>
    <property type="molecule type" value="Genomic_DNA"/>
</dbReference>
<evidence type="ECO:0000313" key="4">
    <source>
        <dbReference type="EMBL" id="WJW69633.1"/>
    </source>
</evidence>
<dbReference type="RefSeq" id="WP_341471506.1">
    <property type="nucleotide sequence ID" value="NZ_CP128400.1"/>
</dbReference>
<evidence type="ECO:0000259" key="2">
    <source>
        <dbReference type="Pfam" id="PF00535"/>
    </source>
</evidence>
<dbReference type="InterPro" id="IPR050256">
    <property type="entry name" value="Glycosyltransferase_2"/>
</dbReference>
<accession>A0A8T7M6I4</accession>
<feature type="transmembrane region" description="Helical" evidence="1">
    <location>
        <begin position="258"/>
        <end position="276"/>
    </location>
</feature>
<keyword evidence="1" id="KW-1133">Transmembrane helix</keyword>
<reference evidence="3 5" key="1">
    <citation type="submission" date="2020-06" db="EMBL/GenBank/DDBJ databases">
        <title>Anoxygenic phototrophic Chloroflexota member uses a Type I reaction center.</title>
        <authorList>
            <person name="Tsuji J.M."/>
            <person name="Shaw N.A."/>
            <person name="Nagashima S."/>
            <person name="Venkiteswaran J."/>
            <person name="Schiff S.L."/>
            <person name="Hanada S."/>
            <person name="Tank M."/>
            <person name="Neufeld J.D."/>
        </authorList>
    </citation>
    <scope>NUCLEOTIDE SEQUENCE [LARGE SCALE GENOMIC DNA]</scope>
    <source>
        <strain evidence="3">L227-S17</strain>
    </source>
</reference>
<feature type="transmembrane region" description="Helical" evidence="1">
    <location>
        <begin position="229"/>
        <end position="246"/>
    </location>
</feature>
<name>A0A8T7M6I4_9CHLR</name>
<keyword evidence="1" id="KW-0472">Membrane</keyword>
<evidence type="ECO:0000313" key="6">
    <source>
        <dbReference type="Proteomes" id="UP001431572"/>
    </source>
</evidence>
<proteinExistence type="predicted"/>
<sequence length="315" mass="34985">MISDDKLSIVFPAYNEEASIARVVKRTREIKPRAEIIVVDDGSNDRTALEAASEGAKVVRHPYNKGNGAAVKSGIRTATREAVLLLDADGQHSPEDIDRLLEHMGQYDLVIGARDFSGQAGLHRGFANWAYNSLASYLVEMKIPDLTSGFRCFKREKVLEFIHLLPNGYSYPTTTTMSFIKSGYNVKFVPIKVHKRAKGSKSKIRIFRDGIRFINIILKIITLFNPIKIFLPIAAMWLLLGFLYGLGNVVLRGNIPNGAVLLLSMGIIFFLVGLISEQIAALRFERIGQVDTQLLEIISHELLTGEQVGVAREDG</sequence>
<dbReference type="SUPFAM" id="SSF53448">
    <property type="entry name" value="Nucleotide-diphospho-sugar transferases"/>
    <property type="match status" value="1"/>
</dbReference>
<dbReference type="CDD" id="cd04179">
    <property type="entry name" value="DPM_DPG-synthase_like"/>
    <property type="match status" value="1"/>
</dbReference>
<protein>
    <submittedName>
        <fullName evidence="3">Glycosyltransferase family 2 protein</fullName>
    </submittedName>
</protein>
<dbReference type="AlphaFoldDB" id="A0A8T7M6I4"/>
<evidence type="ECO:0000256" key="1">
    <source>
        <dbReference type="SAM" id="Phobius"/>
    </source>
</evidence>
<dbReference type="EMBL" id="JACATZ010000003">
    <property type="protein sequence ID" value="NWJ47727.1"/>
    <property type="molecule type" value="Genomic_DNA"/>
</dbReference>
<dbReference type="Proteomes" id="UP001431572">
    <property type="component" value="Chromosome 2"/>
</dbReference>
<evidence type="ECO:0000313" key="3">
    <source>
        <dbReference type="EMBL" id="NWJ47727.1"/>
    </source>
</evidence>
<feature type="domain" description="Glycosyltransferase 2-like" evidence="2">
    <location>
        <begin position="8"/>
        <end position="157"/>
    </location>
</feature>
<dbReference type="PANTHER" id="PTHR48090:SF7">
    <property type="entry name" value="RFBJ PROTEIN"/>
    <property type="match status" value="1"/>
</dbReference>
<dbReference type="InterPro" id="IPR001173">
    <property type="entry name" value="Glyco_trans_2-like"/>
</dbReference>
<dbReference type="PANTHER" id="PTHR48090">
    <property type="entry name" value="UNDECAPRENYL-PHOSPHATE 4-DEOXY-4-FORMAMIDO-L-ARABINOSE TRANSFERASE-RELATED"/>
    <property type="match status" value="1"/>
</dbReference>
<keyword evidence="6" id="KW-1185">Reference proteome</keyword>
<reference evidence="4" key="2">
    <citation type="journal article" date="2024" name="Nature">
        <title>Anoxygenic phototroph of the Chloroflexota uses a type I reaction centre.</title>
        <authorList>
            <person name="Tsuji J.M."/>
            <person name="Shaw N.A."/>
            <person name="Nagashima S."/>
            <person name="Venkiteswaran J.J."/>
            <person name="Schiff S.L."/>
            <person name="Watanabe T."/>
            <person name="Fukui M."/>
            <person name="Hanada S."/>
            <person name="Tank M."/>
            <person name="Neufeld J.D."/>
        </authorList>
    </citation>
    <scope>NUCLEOTIDE SEQUENCE</scope>
    <source>
        <strain evidence="4">L227-S17</strain>
    </source>
</reference>
<organism evidence="3 5">
    <name type="scientific">Candidatus Chlorohelix allophototropha</name>
    <dbReference type="NCBI Taxonomy" id="3003348"/>
    <lineage>
        <taxon>Bacteria</taxon>
        <taxon>Bacillati</taxon>
        <taxon>Chloroflexota</taxon>
        <taxon>Chloroflexia</taxon>
        <taxon>Candidatus Chloroheliales</taxon>
        <taxon>Candidatus Chloroheliaceae</taxon>
        <taxon>Candidatus Chlorohelix</taxon>
    </lineage>
</organism>
<keyword evidence="1" id="KW-0812">Transmembrane</keyword>
<gene>
    <name evidence="3" type="ORF">HXX08_17885</name>
    <name evidence="4" type="ORF">OZ401_003260</name>
</gene>
<dbReference type="Proteomes" id="UP000521676">
    <property type="component" value="Unassembled WGS sequence"/>
</dbReference>
<dbReference type="Pfam" id="PF00535">
    <property type="entry name" value="Glycos_transf_2"/>
    <property type="match status" value="1"/>
</dbReference>